<organism evidence="2 3">
    <name type="scientific">Labeo rohita</name>
    <name type="common">Indian major carp</name>
    <name type="synonym">Cyprinus rohita</name>
    <dbReference type="NCBI Taxonomy" id="84645"/>
    <lineage>
        <taxon>Eukaryota</taxon>
        <taxon>Metazoa</taxon>
        <taxon>Chordata</taxon>
        <taxon>Craniata</taxon>
        <taxon>Vertebrata</taxon>
        <taxon>Euteleostomi</taxon>
        <taxon>Actinopterygii</taxon>
        <taxon>Neopterygii</taxon>
        <taxon>Teleostei</taxon>
        <taxon>Ostariophysi</taxon>
        <taxon>Cypriniformes</taxon>
        <taxon>Cyprinidae</taxon>
        <taxon>Labeoninae</taxon>
        <taxon>Labeonini</taxon>
        <taxon>Labeo</taxon>
    </lineage>
</organism>
<dbReference type="PANTHER" id="PTHR47501:SF5">
    <property type="entry name" value="HAT C-TERMINAL DIMERISATION DOMAIN-CONTAINING PROTEIN"/>
    <property type="match status" value="1"/>
</dbReference>
<dbReference type="SUPFAM" id="SSF53098">
    <property type="entry name" value="Ribonuclease H-like"/>
    <property type="match status" value="1"/>
</dbReference>
<feature type="region of interest" description="Disordered" evidence="1">
    <location>
        <begin position="225"/>
        <end position="263"/>
    </location>
</feature>
<accession>A0A498LR47</accession>
<sequence length="629" mass="69755">MRRTGLSLPVQQSRGSLRSQWGPSTRYVVARGTLPPGAAEPQLPSEATRVPPSIDLNILAYLASDGASPSGAAEPQLPSVAVWALCLPIELRCVLGSGRGPPSRCSRAAGSLRTWREPSSDASKRSSSPAVRGTHPSGAAEPQLPSEESPSFDICHHAPPLATCRARQSDTSSRSSHVNKEFKIHNKVVCTVTDNASNFVKAFNCFGMDVAIDTEEPETVVHFDETKSEDDSEPESAFAAASENSDEDDQMEPHSLSGLDHPSLPPHRRCIAHTLNLVAKDTEKVTEPRYKTMSRAVFAKTSALWNRVKRSPKASDTVEEKLGISFIVPNDTRWNSVFLAMERLSRIATLTTRAEINVAEVPPANDATPLHDELILHTVSDEFGFRRFSPHEVNFIHKFVDVMRPLALALNILQAEKNIFLGYLAPTIVQLQCLMNDLLDESMKPTAAEGLITCRPLIESILQSLSTGLADLLEKREHILSAMLMPRFKLDWVQGEEKRVLYRLMLKREFQTLSSDDSAARDLGQPQSSGEMEKKDSAVSFFRFNRKTQVSQKTEVDTYLDAPTTDGFDEYMQFSKLKRLFIKHNTALPSSAPVERLFSIGGLIFRPRRNRLGDANFEKQLILNANKKI</sequence>
<proteinExistence type="predicted"/>
<feature type="compositionally biased region" description="Polar residues" evidence="1">
    <location>
        <begin position="9"/>
        <end position="21"/>
    </location>
</feature>
<dbReference type="AlphaFoldDB" id="A0A498LR47"/>
<dbReference type="PANTHER" id="PTHR47501">
    <property type="entry name" value="TRANSPOSASE-RELATED"/>
    <property type="match status" value="1"/>
</dbReference>
<evidence type="ECO:0000313" key="3">
    <source>
        <dbReference type="Proteomes" id="UP000290572"/>
    </source>
</evidence>
<comment type="caution">
    <text evidence="2">The sequence shown here is derived from an EMBL/GenBank/DDBJ whole genome shotgun (WGS) entry which is preliminary data.</text>
</comment>
<keyword evidence="3" id="KW-1185">Reference proteome</keyword>
<evidence type="ECO:0000313" key="2">
    <source>
        <dbReference type="EMBL" id="RXN09204.1"/>
    </source>
</evidence>
<evidence type="ECO:0000256" key="1">
    <source>
        <dbReference type="SAM" id="MobiDB-lite"/>
    </source>
</evidence>
<reference evidence="2 3" key="1">
    <citation type="submission" date="2018-03" db="EMBL/GenBank/DDBJ databases">
        <title>Draft genome sequence of Rohu Carp (Labeo rohita).</title>
        <authorList>
            <person name="Das P."/>
            <person name="Kushwaha B."/>
            <person name="Joshi C.G."/>
            <person name="Kumar D."/>
            <person name="Nagpure N.S."/>
            <person name="Sahoo L."/>
            <person name="Das S.P."/>
            <person name="Bit A."/>
            <person name="Patnaik S."/>
            <person name="Meher P.K."/>
            <person name="Jayasankar P."/>
            <person name="Koringa P.G."/>
            <person name="Patel N.V."/>
            <person name="Hinsu A.T."/>
            <person name="Kumar R."/>
            <person name="Pandey M."/>
            <person name="Agarwal S."/>
            <person name="Srivastava S."/>
            <person name="Singh M."/>
            <person name="Iquebal M.A."/>
            <person name="Jaiswal S."/>
            <person name="Angadi U.B."/>
            <person name="Kumar N."/>
            <person name="Raza M."/>
            <person name="Shah T.M."/>
            <person name="Rai A."/>
            <person name="Jena J.K."/>
        </authorList>
    </citation>
    <scope>NUCLEOTIDE SEQUENCE [LARGE SCALE GENOMIC DNA]</scope>
    <source>
        <strain evidence="2">DASCIFA01</strain>
        <tissue evidence="2">Testis</tissue>
    </source>
</reference>
<dbReference type="EMBL" id="QBIY01013292">
    <property type="protein sequence ID" value="RXN09204.1"/>
    <property type="molecule type" value="Genomic_DNA"/>
</dbReference>
<name>A0A498LR47_LABRO</name>
<protein>
    <submittedName>
        <fullName evidence="2">Zinc finger BED domain-containing 1-like protein</fullName>
    </submittedName>
</protein>
<dbReference type="InterPro" id="IPR012337">
    <property type="entry name" value="RNaseH-like_sf"/>
</dbReference>
<feature type="region of interest" description="Disordered" evidence="1">
    <location>
        <begin position="98"/>
        <end position="152"/>
    </location>
</feature>
<feature type="compositionally biased region" description="Basic and acidic residues" evidence="1">
    <location>
        <begin position="114"/>
        <end position="124"/>
    </location>
</feature>
<feature type="region of interest" description="Disordered" evidence="1">
    <location>
        <begin position="1"/>
        <end position="21"/>
    </location>
</feature>
<dbReference type="Proteomes" id="UP000290572">
    <property type="component" value="Unassembled WGS sequence"/>
</dbReference>
<gene>
    <name evidence="2" type="ORF">ROHU_031518</name>
</gene>